<gene>
    <name evidence="15" type="primary">hisF</name>
    <name evidence="15" type="ORF">EYB31_39305</name>
</gene>
<dbReference type="Proteomes" id="UP000293142">
    <property type="component" value="Unassembled WGS sequence"/>
</dbReference>
<dbReference type="OrthoDB" id="9781903at2"/>
<dbReference type="GO" id="GO:0016829">
    <property type="term" value="F:lyase activity"/>
    <property type="evidence" value="ECO:0007669"/>
    <property type="project" value="UniProtKB-KW"/>
</dbReference>
<evidence type="ECO:0000256" key="7">
    <source>
        <dbReference type="ARBA" id="ARBA00023102"/>
    </source>
</evidence>
<dbReference type="InterPro" id="IPR006062">
    <property type="entry name" value="His_biosynth"/>
</dbReference>
<comment type="subunit">
    <text evidence="3">Heterodimer of HisH and HisF.</text>
</comment>
<evidence type="ECO:0000256" key="10">
    <source>
        <dbReference type="ARBA" id="ARBA00030264"/>
    </source>
</evidence>
<dbReference type="Pfam" id="PF00977">
    <property type="entry name" value="His_biosynth"/>
    <property type="match status" value="1"/>
</dbReference>
<comment type="similarity">
    <text evidence="2 14">Belongs to the HisA/HisF family.</text>
</comment>
<keyword evidence="16" id="KW-1185">Reference proteome</keyword>
<accession>A0A4V2J2Y6</accession>
<dbReference type="GO" id="GO:0000107">
    <property type="term" value="F:imidazoleglycerol-phosphate synthase activity"/>
    <property type="evidence" value="ECO:0007669"/>
    <property type="project" value="InterPro"/>
</dbReference>
<dbReference type="EMBL" id="SIRE01000053">
    <property type="protein sequence ID" value="TBL67780.1"/>
    <property type="molecule type" value="Genomic_DNA"/>
</dbReference>
<dbReference type="AlphaFoldDB" id="A0A4V2J2Y6"/>
<organism evidence="15 16">
    <name type="scientific">Paenibacillus thalictri</name>
    <dbReference type="NCBI Taxonomy" id="2527873"/>
    <lineage>
        <taxon>Bacteria</taxon>
        <taxon>Bacillati</taxon>
        <taxon>Bacillota</taxon>
        <taxon>Bacilli</taxon>
        <taxon>Bacillales</taxon>
        <taxon>Paenibacillaceae</taxon>
        <taxon>Paenibacillus</taxon>
    </lineage>
</organism>
<dbReference type="UniPathway" id="UPA00031">
    <property type="reaction ID" value="UER00010"/>
</dbReference>
<dbReference type="PANTHER" id="PTHR21235">
    <property type="entry name" value="IMIDAZOLE GLYCEROL PHOSPHATE SYNTHASE SUBUNIT HISF/H IGP SYNTHASE SUBUNIT HISF/H"/>
    <property type="match status" value="1"/>
</dbReference>
<evidence type="ECO:0000256" key="3">
    <source>
        <dbReference type="ARBA" id="ARBA00011152"/>
    </source>
</evidence>
<dbReference type="Gene3D" id="3.20.20.70">
    <property type="entry name" value="Aldolase class I"/>
    <property type="match status" value="1"/>
</dbReference>
<evidence type="ECO:0000256" key="11">
    <source>
        <dbReference type="ARBA" id="ARBA00031409"/>
    </source>
</evidence>
<dbReference type="SUPFAM" id="SSF51366">
    <property type="entry name" value="Ribulose-phoshate binding barrel"/>
    <property type="match status" value="1"/>
</dbReference>
<sequence length="255" mass="27732">MLKKRIIPLQLLLNSRLVKTLNFDSYRDVGDPVNSSKIYDSQDADELVFLNIDRSNRTIEPLLKLIDKVSEVCFMPLALGGGIKTVEDATSLILNGADKIIINSKCYDDKSIITKISEKFGSQAVVVSIDVKRNVFTNKFDLYSACGIKKEMVSLENHISAVVEAGAGEILINSIDKDGTMSGYDLDLLKTVSALSCIPIIGCGGSGNFVDLLNAFSETSVDALGCGSIFNFGDNNPLRAKAFLKNYNIPLKHIG</sequence>
<protein>
    <recommendedName>
        <fullName evidence="5">Imidazole glycerol phosphate synthase subunit HisF</fullName>
        <ecNumber evidence="4">4.3.2.10</ecNumber>
    </recommendedName>
    <alternativeName>
        <fullName evidence="10">IGP synthase cyclase subunit</fullName>
    </alternativeName>
    <alternativeName>
        <fullName evidence="11">IGP synthase subunit HisF</fullName>
    </alternativeName>
    <alternativeName>
        <fullName evidence="12">ImGP synthase subunit HisF</fullName>
    </alternativeName>
</protein>
<keyword evidence="8 15" id="KW-0456">Lyase</keyword>
<comment type="function">
    <text evidence="9">IGPS catalyzes the conversion of PRFAR and glutamine to IGP, AICAR and glutamate. The HisF subunit catalyzes the cyclization activity that produces IGP and AICAR from PRFAR using the ammonia provided by the HisH subunit.</text>
</comment>
<evidence type="ECO:0000256" key="2">
    <source>
        <dbReference type="ARBA" id="ARBA00009667"/>
    </source>
</evidence>
<evidence type="ECO:0000313" key="16">
    <source>
        <dbReference type="Proteomes" id="UP000293142"/>
    </source>
</evidence>
<evidence type="ECO:0000256" key="14">
    <source>
        <dbReference type="RuleBase" id="RU003657"/>
    </source>
</evidence>
<dbReference type="InterPro" id="IPR013785">
    <property type="entry name" value="Aldolase_TIM"/>
</dbReference>
<evidence type="ECO:0000256" key="12">
    <source>
        <dbReference type="ARBA" id="ARBA00032401"/>
    </source>
</evidence>
<comment type="caution">
    <text evidence="15">The sequence shown here is derived from an EMBL/GenBank/DDBJ whole genome shotgun (WGS) entry which is preliminary data.</text>
</comment>
<keyword evidence="6 14" id="KW-0028">Amino-acid biosynthesis</keyword>
<evidence type="ECO:0000256" key="4">
    <source>
        <dbReference type="ARBA" id="ARBA00012809"/>
    </source>
</evidence>
<dbReference type="InterPro" id="IPR004651">
    <property type="entry name" value="HisF"/>
</dbReference>
<dbReference type="PANTHER" id="PTHR21235:SF2">
    <property type="entry name" value="IMIDAZOLE GLYCEROL PHOSPHATE SYNTHASE HISHF"/>
    <property type="match status" value="1"/>
</dbReference>
<evidence type="ECO:0000313" key="15">
    <source>
        <dbReference type="EMBL" id="TBL67780.1"/>
    </source>
</evidence>
<evidence type="ECO:0000256" key="13">
    <source>
        <dbReference type="ARBA" id="ARBA00047838"/>
    </source>
</evidence>
<dbReference type="GO" id="GO:0000105">
    <property type="term" value="P:L-histidine biosynthetic process"/>
    <property type="evidence" value="ECO:0007669"/>
    <property type="project" value="UniProtKB-UniPathway"/>
</dbReference>
<name>A0A4V2J2Y6_9BACL</name>
<evidence type="ECO:0000256" key="9">
    <source>
        <dbReference type="ARBA" id="ARBA00025475"/>
    </source>
</evidence>
<evidence type="ECO:0000256" key="8">
    <source>
        <dbReference type="ARBA" id="ARBA00023239"/>
    </source>
</evidence>
<reference evidence="15 16" key="1">
    <citation type="submission" date="2019-02" db="EMBL/GenBank/DDBJ databases">
        <title>Paenibacillus sp. nov., isolated from surface-sterilized tissue of Thalictrum simplex L.</title>
        <authorList>
            <person name="Tuo L."/>
        </authorList>
    </citation>
    <scope>NUCLEOTIDE SEQUENCE [LARGE SCALE GENOMIC DNA]</scope>
    <source>
        <strain evidence="15 16">N2SHLJ1</strain>
    </source>
</reference>
<evidence type="ECO:0000256" key="1">
    <source>
        <dbReference type="ARBA" id="ARBA00005091"/>
    </source>
</evidence>
<comment type="pathway">
    <text evidence="1">Amino-acid biosynthesis; L-histidine biosynthesis; L-histidine from 5-phospho-alpha-D-ribose 1-diphosphate: step 5/9.</text>
</comment>
<comment type="catalytic activity">
    <reaction evidence="13">
        <text>5-[(5-phospho-1-deoxy-D-ribulos-1-ylimino)methylamino]-1-(5-phospho-beta-D-ribosyl)imidazole-4-carboxamide + L-glutamine = D-erythro-1-(imidazol-4-yl)glycerol 3-phosphate + 5-amino-1-(5-phospho-beta-D-ribosyl)imidazole-4-carboxamide + L-glutamate + H(+)</text>
        <dbReference type="Rhea" id="RHEA:24793"/>
        <dbReference type="ChEBI" id="CHEBI:15378"/>
        <dbReference type="ChEBI" id="CHEBI:29985"/>
        <dbReference type="ChEBI" id="CHEBI:58278"/>
        <dbReference type="ChEBI" id="CHEBI:58359"/>
        <dbReference type="ChEBI" id="CHEBI:58475"/>
        <dbReference type="ChEBI" id="CHEBI:58525"/>
        <dbReference type="EC" id="4.3.2.10"/>
    </reaction>
</comment>
<dbReference type="EC" id="4.3.2.10" evidence="4"/>
<dbReference type="InterPro" id="IPR050064">
    <property type="entry name" value="IGPS_HisA/HisF"/>
</dbReference>
<proteinExistence type="inferred from homology"/>
<keyword evidence="7 14" id="KW-0368">Histidine biosynthesis</keyword>
<evidence type="ECO:0000256" key="5">
    <source>
        <dbReference type="ARBA" id="ARBA00016318"/>
    </source>
</evidence>
<dbReference type="InterPro" id="IPR011060">
    <property type="entry name" value="RibuloseP-bd_barrel"/>
</dbReference>
<dbReference type="RefSeq" id="WP_131019058.1">
    <property type="nucleotide sequence ID" value="NZ_SIRE01000053.1"/>
</dbReference>
<dbReference type="CDD" id="cd04731">
    <property type="entry name" value="HisF"/>
    <property type="match status" value="1"/>
</dbReference>
<evidence type="ECO:0000256" key="6">
    <source>
        <dbReference type="ARBA" id="ARBA00022605"/>
    </source>
</evidence>